<dbReference type="Gene3D" id="3.40.50.2300">
    <property type="match status" value="1"/>
</dbReference>
<sequence length="136" mass="14558">MNSPRTCVVIEDDTDIRDLIALILTDAGFEVHACETGHDGVVAAERLNPDLITLDVGLPDMDGREAARLLAAVSPAPILMITAFAELDDELHAIASGATAYLIKPFRPRQLRELALQLSPHEPASGAVRPTPCVKP</sequence>
<feature type="domain" description="Response regulatory" evidence="5">
    <location>
        <begin position="6"/>
        <end position="119"/>
    </location>
</feature>
<dbReference type="Proteomes" id="UP001448614">
    <property type="component" value="Unassembled WGS sequence"/>
</dbReference>
<evidence type="ECO:0000259" key="5">
    <source>
        <dbReference type="PROSITE" id="PS50110"/>
    </source>
</evidence>
<feature type="modified residue" description="4-aspartylphosphate" evidence="4">
    <location>
        <position position="55"/>
    </location>
</feature>
<dbReference type="PANTHER" id="PTHR48111">
    <property type="entry name" value="REGULATOR OF RPOS"/>
    <property type="match status" value="1"/>
</dbReference>
<dbReference type="PROSITE" id="PS50110">
    <property type="entry name" value="RESPONSE_REGULATORY"/>
    <property type="match status" value="1"/>
</dbReference>
<evidence type="ECO:0000313" key="7">
    <source>
        <dbReference type="Proteomes" id="UP001448614"/>
    </source>
</evidence>
<dbReference type="InterPro" id="IPR039420">
    <property type="entry name" value="WalR-like"/>
</dbReference>
<accession>A0ABV0GXI6</accession>
<dbReference type="InterPro" id="IPR001789">
    <property type="entry name" value="Sig_transdc_resp-reg_receiver"/>
</dbReference>
<name>A0ABV0GXI6_PAENI</name>
<comment type="caution">
    <text evidence="6">The sequence shown here is derived from an EMBL/GenBank/DDBJ whole genome shotgun (WGS) entry which is preliminary data.</text>
</comment>
<keyword evidence="2" id="KW-0902">Two-component regulatory system</keyword>
<dbReference type="PANTHER" id="PTHR48111:SF40">
    <property type="entry name" value="PHOSPHATE REGULON TRANSCRIPTIONAL REGULATORY PROTEIN PHOB"/>
    <property type="match status" value="1"/>
</dbReference>
<gene>
    <name evidence="6" type="ORF">V3C41_20265</name>
</gene>
<keyword evidence="3" id="KW-0238">DNA-binding</keyword>
<dbReference type="RefSeq" id="WP_091551193.1">
    <property type="nucleotide sequence ID" value="NZ_JAVDRC010000006.1"/>
</dbReference>
<evidence type="ECO:0000256" key="2">
    <source>
        <dbReference type="ARBA" id="ARBA00023012"/>
    </source>
</evidence>
<evidence type="ECO:0000256" key="3">
    <source>
        <dbReference type="ARBA" id="ARBA00023125"/>
    </source>
</evidence>
<dbReference type="CDD" id="cd17574">
    <property type="entry name" value="REC_OmpR"/>
    <property type="match status" value="1"/>
</dbReference>
<evidence type="ECO:0000256" key="1">
    <source>
        <dbReference type="ARBA" id="ARBA00022553"/>
    </source>
</evidence>
<dbReference type="EMBL" id="JBBMFV010000004">
    <property type="protein sequence ID" value="MEO3943413.1"/>
    <property type="molecule type" value="Genomic_DNA"/>
</dbReference>
<proteinExistence type="predicted"/>
<dbReference type="SUPFAM" id="SSF52172">
    <property type="entry name" value="CheY-like"/>
    <property type="match status" value="1"/>
</dbReference>
<dbReference type="Pfam" id="PF00072">
    <property type="entry name" value="Response_reg"/>
    <property type="match status" value="1"/>
</dbReference>
<protein>
    <submittedName>
        <fullName evidence="6">Response regulator transcription factor</fullName>
    </submittedName>
</protein>
<organism evidence="6 7">
    <name type="scientific">Paenarthrobacter nicotinovorans</name>
    <name type="common">Arthrobacter nicotinovorans</name>
    <dbReference type="NCBI Taxonomy" id="29320"/>
    <lineage>
        <taxon>Bacteria</taxon>
        <taxon>Bacillati</taxon>
        <taxon>Actinomycetota</taxon>
        <taxon>Actinomycetes</taxon>
        <taxon>Micrococcales</taxon>
        <taxon>Micrococcaceae</taxon>
        <taxon>Paenarthrobacter</taxon>
    </lineage>
</organism>
<evidence type="ECO:0000256" key="4">
    <source>
        <dbReference type="PROSITE-ProRule" id="PRU00169"/>
    </source>
</evidence>
<keyword evidence="7" id="KW-1185">Reference proteome</keyword>
<dbReference type="SMART" id="SM00448">
    <property type="entry name" value="REC"/>
    <property type="match status" value="1"/>
</dbReference>
<keyword evidence="1 4" id="KW-0597">Phosphoprotein</keyword>
<evidence type="ECO:0000313" key="6">
    <source>
        <dbReference type="EMBL" id="MEO3943413.1"/>
    </source>
</evidence>
<reference evidence="6 7" key="1">
    <citation type="journal article" date="2024" name="Appl. Microbiol. Biotechnol.">
        <title>Biosynthetic gene clusters with biotechnological applications in novel Antarctic isolates from Actinomycetota.</title>
        <authorList>
            <person name="Bruna P."/>
            <person name="Nunez-Montero K."/>
            <person name="Contreras M.J."/>
            <person name="Leal K."/>
            <person name="Garcia M."/>
            <person name="Abanto M."/>
            <person name="Barrientos L."/>
        </authorList>
    </citation>
    <scope>NUCLEOTIDE SEQUENCE [LARGE SCALE GENOMIC DNA]</scope>
    <source>
        <strain evidence="6 7">Se16.17</strain>
    </source>
</reference>
<dbReference type="InterPro" id="IPR011006">
    <property type="entry name" value="CheY-like_superfamily"/>
</dbReference>